<keyword evidence="1" id="KW-0472">Membrane</keyword>
<organism evidence="2 3">
    <name type="scientific">Sorangium cellulosum</name>
    <name type="common">Polyangium cellulosum</name>
    <dbReference type="NCBI Taxonomy" id="56"/>
    <lineage>
        <taxon>Bacteria</taxon>
        <taxon>Pseudomonadati</taxon>
        <taxon>Myxococcota</taxon>
        <taxon>Polyangia</taxon>
        <taxon>Polyangiales</taxon>
        <taxon>Polyangiaceae</taxon>
        <taxon>Sorangium</taxon>
    </lineage>
</organism>
<evidence type="ECO:0000256" key="1">
    <source>
        <dbReference type="SAM" id="Phobius"/>
    </source>
</evidence>
<keyword evidence="1" id="KW-0812">Transmembrane</keyword>
<dbReference type="EMBL" id="JEME01002980">
    <property type="protein sequence ID" value="KYG02712.1"/>
    <property type="molecule type" value="Genomic_DNA"/>
</dbReference>
<proteinExistence type="predicted"/>
<evidence type="ECO:0000313" key="2">
    <source>
        <dbReference type="EMBL" id="KYG02712.1"/>
    </source>
</evidence>
<gene>
    <name evidence="2" type="ORF">BE21_54565</name>
</gene>
<sequence length="129" mass="13499">MIPQILAAGHDQIAAACEAKPAASVRIFNPLASDEHADVSCASVLGDNRTTGEARAVLVAHESDGPIGEAQQRIGPISTLACGIAGIGITLFTRYVLCPRGRTERARRNCEDTGIWGTVAIGVLCMVPF</sequence>
<comment type="caution">
    <text evidence="2">The sequence shown here is derived from an EMBL/GenBank/DDBJ whole genome shotgun (WGS) entry which is preliminary data.</text>
</comment>
<keyword evidence="1" id="KW-1133">Transmembrane helix</keyword>
<reference evidence="2 3" key="1">
    <citation type="submission" date="2014-02" db="EMBL/GenBank/DDBJ databases">
        <title>The small core and large imbalanced accessory genome model reveals a collaborative survival strategy of Sorangium cellulosum strains in nature.</title>
        <authorList>
            <person name="Han K."/>
            <person name="Peng R."/>
            <person name="Blom J."/>
            <person name="Li Y.-Z."/>
        </authorList>
    </citation>
    <scope>NUCLEOTIDE SEQUENCE [LARGE SCALE GENOMIC DNA]</scope>
    <source>
        <strain evidence="2 3">So0007-03</strain>
    </source>
</reference>
<accession>A0A150TDH6</accession>
<protein>
    <submittedName>
        <fullName evidence="2">Uncharacterized protein</fullName>
    </submittedName>
</protein>
<feature type="transmembrane region" description="Helical" evidence="1">
    <location>
        <begin position="74"/>
        <end position="97"/>
    </location>
</feature>
<dbReference type="AlphaFoldDB" id="A0A150TDH6"/>
<dbReference type="Proteomes" id="UP000075502">
    <property type="component" value="Unassembled WGS sequence"/>
</dbReference>
<name>A0A150TDH6_SORCE</name>
<evidence type="ECO:0000313" key="3">
    <source>
        <dbReference type="Proteomes" id="UP000075502"/>
    </source>
</evidence>